<dbReference type="Pfam" id="PF07647">
    <property type="entry name" value="SAM_2"/>
    <property type="match status" value="1"/>
</dbReference>
<evidence type="ECO:0000313" key="3">
    <source>
        <dbReference type="EMBL" id="KAH3876989.1"/>
    </source>
</evidence>
<dbReference type="InterPro" id="IPR036034">
    <property type="entry name" value="PDZ_sf"/>
</dbReference>
<dbReference type="Proteomes" id="UP000828390">
    <property type="component" value="Unassembled WGS sequence"/>
</dbReference>
<keyword evidence="1" id="KW-0175">Coiled coil</keyword>
<dbReference type="AlphaFoldDB" id="A0A9D4RQB3"/>
<dbReference type="PANTHER" id="PTHR12573:SF4">
    <property type="entry name" value="AT09986P-RELATED"/>
    <property type="match status" value="1"/>
</dbReference>
<dbReference type="Gene3D" id="1.10.150.50">
    <property type="entry name" value="Transcription Factor, Ets-1"/>
    <property type="match status" value="1"/>
</dbReference>
<feature type="domain" description="SAM" evidence="2">
    <location>
        <begin position="56"/>
        <end position="122"/>
    </location>
</feature>
<dbReference type="EMBL" id="JAIWYP010000001">
    <property type="protein sequence ID" value="KAH3876989.1"/>
    <property type="molecule type" value="Genomic_DNA"/>
</dbReference>
<reference evidence="3" key="1">
    <citation type="journal article" date="2019" name="bioRxiv">
        <title>The Genome of the Zebra Mussel, Dreissena polymorpha: A Resource for Invasive Species Research.</title>
        <authorList>
            <person name="McCartney M.A."/>
            <person name="Auch B."/>
            <person name="Kono T."/>
            <person name="Mallez S."/>
            <person name="Zhang Y."/>
            <person name="Obille A."/>
            <person name="Becker A."/>
            <person name="Abrahante J.E."/>
            <person name="Garbe J."/>
            <person name="Badalamenti J.P."/>
            <person name="Herman A."/>
            <person name="Mangelson H."/>
            <person name="Liachko I."/>
            <person name="Sullivan S."/>
            <person name="Sone E.D."/>
            <person name="Koren S."/>
            <person name="Silverstein K.A.T."/>
            <person name="Beckman K.B."/>
            <person name="Gohl D.M."/>
        </authorList>
    </citation>
    <scope>NUCLEOTIDE SEQUENCE</scope>
    <source>
        <strain evidence="3">Duluth1</strain>
        <tissue evidence="3">Whole animal</tissue>
    </source>
</reference>
<evidence type="ECO:0000259" key="2">
    <source>
        <dbReference type="SMART" id="SM00454"/>
    </source>
</evidence>
<keyword evidence="4" id="KW-1185">Reference proteome</keyword>
<protein>
    <recommendedName>
        <fullName evidence="2">SAM domain-containing protein</fullName>
    </recommendedName>
</protein>
<gene>
    <name evidence="3" type="ORF">DPMN_000842</name>
</gene>
<proteinExistence type="predicted"/>
<feature type="coiled-coil region" evidence="1">
    <location>
        <begin position="368"/>
        <end position="402"/>
    </location>
</feature>
<reference evidence="3" key="2">
    <citation type="submission" date="2020-11" db="EMBL/GenBank/DDBJ databases">
        <authorList>
            <person name="McCartney M.A."/>
            <person name="Auch B."/>
            <person name="Kono T."/>
            <person name="Mallez S."/>
            <person name="Becker A."/>
            <person name="Gohl D.M."/>
            <person name="Silverstein K.A.T."/>
            <person name="Koren S."/>
            <person name="Bechman K.B."/>
            <person name="Herman A."/>
            <person name="Abrahante J.E."/>
            <person name="Garbe J."/>
        </authorList>
    </citation>
    <scope>NUCLEOTIDE SEQUENCE</scope>
    <source>
        <strain evidence="3">Duluth1</strain>
        <tissue evidence="3">Whole animal</tissue>
    </source>
</reference>
<accession>A0A9D4RQB3</accession>
<sequence>MLCQKKSKRLKKECCHFETMEKHNQGSASTIDSTNHSSDPPIKALMQSGSEHKMMVESFDVADVIQWLRNRDLHKFILLFQKHKVTGKDLIELHLPFLESYDNISLEEREILLSEIYNLLNPTPVCVSQEDLTRLTSPVEKRKLYAAIELAQTKRSMIPRSISNNAIPSSHSEPHQSCSVFQFPAVENMGKALNKTNPGEAALQSSQQSPSLHCQKNMYKTLPVNSTMFDWIQILGSHCVHCMTLTHEQFALVSMSTGPKSHVIVTGVAEALPDIHVGDRIIELNGNLISTQTTSEIKNICLTSTVPGKPVSLVVLCRNKSGNKNGDLNKKWEKLRSLLEGMLRTEVASPTEKLHLASTNETEFIGNYQLFSKHVQCLQDEVKRLEDKISILKHQNEILTNNLEEKDASIHDLELSRGKTMDRLQKSRSHGGKKSRIESVGGQEYFNMTMEGLELENKTKEEVVDSLKEIVLQASKQKWYLDRLISLVVEESPWLLEEVDSEMDNLTLSPDSEEFC</sequence>
<dbReference type="SMART" id="SM00454">
    <property type="entry name" value="SAM"/>
    <property type="match status" value="1"/>
</dbReference>
<dbReference type="InterPro" id="IPR001660">
    <property type="entry name" value="SAM"/>
</dbReference>
<dbReference type="InterPro" id="IPR013761">
    <property type="entry name" value="SAM/pointed_sf"/>
</dbReference>
<dbReference type="SUPFAM" id="SSF50156">
    <property type="entry name" value="PDZ domain-like"/>
    <property type="match status" value="1"/>
</dbReference>
<comment type="caution">
    <text evidence="3">The sequence shown here is derived from an EMBL/GenBank/DDBJ whole genome shotgun (WGS) entry which is preliminary data.</text>
</comment>
<evidence type="ECO:0000313" key="4">
    <source>
        <dbReference type="Proteomes" id="UP000828390"/>
    </source>
</evidence>
<dbReference type="SUPFAM" id="SSF47769">
    <property type="entry name" value="SAM/Pointed domain"/>
    <property type="match status" value="1"/>
</dbReference>
<organism evidence="3 4">
    <name type="scientific">Dreissena polymorpha</name>
    <name type="common">Zebra mussel</name>
    <name type="synonym">Mytilus polymorpha</name>
    <dbReference type="NCBI Taxonomy" id="45954"/>
    <lineage>
        <taxon>Eukaryota</taxon>
        <taxon>Metazoa</taxon>
        <taxon>Spiralia</taxon>
        <taxon>Lophotrochozoa</taxon>
        <taxon>Mollusca</taxon>
        <taxon>Bivalvia</taxon>
        <taxon>Autobranchia</taxon>
        <taxon>Heteroconchia</taxon>
        <taxon>Euheterodonta</taxon>
        <taxon>Imparidentia</taxon>
        <taxon>Neoheterodontei</taxon>
        <taxon>Myida</taxon>
        <taxon>Dreissenoidea</taxon>
        <taxon>Dreissenidae</taxon>
        <taxon>Dreissena</taxon>
    </lineage>
</organism>
<name>A0A9D4RQB3_DREPO</name>
<evidence type="ECO:0000256" key="1">
    <source>
        <dbReference type="SAM" id="Coils"/>
    </source>
</evidence>
<dbReference type="PANTHER" id="PTHR12573">
    <property type="entry name" value="AT09986P-RELATED"/>
    <property type="match status" value="1"/>
</dbReference>